<dbReference type="PANTHER" id="PTHR13604">
    <property type="entry name" value="DC12-RELATED"/>
    <property type="match status" value="1"/>
</dbReference>
<dbReference type="Gene3D" id="3.90.1680.10">
    <property type="entry name" value="SOS response associated peptidase-like"/>
    <property type="match status" value="1"/>
</dbReference>
<keyword evidence="5" id="KW-0190">Covalent protein-DNA linkage</keyword>
<keyword evidence="10" id="KW-1185">Reference proteome</keyword>
<keyword evidence="4 8" id="KW-0378">Hydrolase</keyword>
<evidence type="ECO:0000313" key="9">
    <source>
        <dbReference type="EMBL" id="UOE39666.1"/>
    </source>
</evidence>
<dbReference type="Pfam" id="PF02586">
    <property type="entry name" value="SRAP"/>
    <property type="match status" value="1"/>
</dbReference>
<evidence type="ECO:0000313" key="10">
    <source>
        <dbReference type="Proteomes" id="UP000831068"/>
    </source>
</evidence>
<dbReference type="PANTHER" id="PTHR13604:SF0">
    <property type="entry name" value="ABASIC SITE PROCESSING PROTEIN HMCES"/>
    <property type="match status" value="1"/>
</dbReference>
<dbReference type="RefSeq" id="WP_243577805.1">
    <property type="nucleotide sequence ID" value="NZ_CP094530.1"/>
</dbReference>
<name>A0ABY4BKD4_9FLAO</name>
<dbReference type="InterPro" id="IPR036590">
    <property type="entry name" value="SRAP-like"/>
</dbReference>
<dbReference type="EMBL" id="CP094530">
    <property type="protein sequence ID" value="UOE39666.1"/>
    <property type="molecule type" value="Genomic_DNA"/>
</dbReference>
<evidence type="ECO:0000256" key="6">
    <source>
        <dbReference type="ARBA" id="ARBA00023125"/>
    </source>
</evidence>
<protein>
    <recommendedName>
        <fullName evidence="8">Abasic site processing protein</fullName>
        <ecNumber evidence="8">3.4.-.-</ecNumber>
    </recommendedName>
</protein>
<evidence type="ECO:0000256" key="5">
    <source>
        <dbReference type="ARBA" id="ARBA00023124"/>
    </source>
</evidence>
<geneLocation type="plasmid" evidence="9 10">
    <name>unnamed1</name>
</geneLocation>
<keyword evidence="2 8" id="KW-0645">Protease</keyword>
<organism evidence="9 10">
    <name type="scientific">Chryseobacterium oryzae</name>
    <dbReference type="NCBI Taxonomy" id="2929799"/>
    <lineage>
        <taxon>Bacteria</taxon>
        <taxon>Pseudomonadati</taxon>
        <taxon>Bacteroidota</taxon>
        <taxon>Flavobacteriia</taxon>
        <taxon>Flavobacteriales</taxon>
        <taxon>Weeksellaceae</taxon>
        <taxon>Chryseobacterium group</taxon>
        <taxon>Chryseobacterium</taxon>
    </lineage>
</organism>
<evidence type="ECO:0000256" key="3">
    <source>
        <dbReference type="ARBA" id="ARBA00022763"/>
    </source>
</evidence>
<evidence type="ECO:0000256" key="2">
    <source>
        <dbReference type="ARBA" id="ARBA00022670"/>
    </source>
</evidence>
<evidence type="ECO:0000256" key="7">
    <source>
        <dbReference type="ARBA" id="ARBA00023239"/>
    </source>
</evidence>
<sequence>MCYRFSTLYTAKEAEQYYNAYEIEEGYYTVDELNGFNYPETAIIMDIAPTEIVVGKWGLFPSWAKEDFQKKTNTLNAKVETIPQLASYKNSVNKRCVIPAKHFYEWQWLDEKGKTKKKFKIKIKDQELFSLAGIYNLWTNPTTGKQLKTYSIVTTAANDLMSIIHNNKKRMPICLNKDLHKLWLDQKPLEMFSYPNLDPELVAVEAEETFADTLFPEVNSK</sequence>
<evidence type="ECO:0000256" key="4">
    <source>
        <dbReference type="ARBA" id="ARBA00022801"/>
    </source>
</evidence>
<evidence type="ECO:0000256" key="1">
    <source>
        <dbReference type="ARBA" id="ARBA00008136"/>
    </source>
</evidence>
<keyword evidence="3" id="KW-0227">DNA damage</keyword>
<gene>
    <name evidence="9" type="ORF">MTP08_14340</name>
</gene>
<reference evidence="9 10" key="1">
    <citation type="submission" date="2022-03" db="EMBL/GenBank/DDBJ databases">
        <title>Chryseobacterium sp. isolated from the Andong Sikhe.</title>
        <authorList>
            <person name="Won M."/>
            <person name="Kim S.-J."/>
            <person name="Kwon S.-W."/>
        </authorList>
    </citation>
    <scope>NUCLEOTIDE SEQUENCE [LARGE SCALE GENOMIC DNA]</scope>
    <source>
        <strain evidence="9 10">ADR-1</strain>
        <plasmid evidence="9 10">unnamed1</plasmid>
    </source>
</reference>
<keyword evidence="7" id="KW-0456">Lyase</keyword>
<evidence type="ECO:0000256" key="8">
    <source>
        <dbReference type="RuleBase" id="RU364100"/>
    </source>
</evidence>
<keyword evidence="9" id="KW-0614">Plasmid</keyword>
<keyword evidence="6" id="KW-0238">DNA-binding</keyword>
<dbReference type="SUPFAM" id="SSF143081">
    <property type="entry name" value="BB1717-like"/>
    <property type="match status" value="1"/>
</dbReference>
<dbReference type="Proteomes" id="UP000831068">
    <property type="component" value="Plasmid unnamed1"/>
</dbReference>
<accession>A0ABY4BKD4</accession>
<comment type="similarity">
    <text evidence="1 8">Belongs to the SOS response-associated peptidase family.</text>
</comment>
<proteinExistence type="inferred from homology"/>
<dbReference type="InterPro" id="IPR003738">
    <property type="entry name" value="SRAP"/>
</dbReference>
<dbReference type="EC" id="3.4.-.-" evidence="8"/>